<dbReference type="PANTHER" id="PTHR24015">
    <property type="entry name" value="OS07G0578800 PROTEIN-RELATED"/>
    <property type="match status" value="1"/>
</dbReference>
<comment type="caution">
    <text evidence="4">The sequence shown here is derived from an EMBL/GenBank/DDBJ whole genome shotgun (WGS) entry which is preliminary data.</text>
</comment>
<protein>
    <recommendedName>
        <fullName evidence="6">Pentatricopeptide repeat-containing protein</fullName>
    </recommendedName>
</protein>
<feature type="repeat" description="PPR" evidence="2">
    <location>
        <begin position="295"/>
        <end position="329"/>
    </location>
</feature>
<feature type="repeat" description="PPR" evidence="2">
    <location>
        <begin position="675"/>
        <end position="709"/>
    </location>
</feature>
<dbReference type="FunFam" id="1.25.40.10:FF:000158">
    <property type="entry name" value="pentatricopeptide repeat-containing protein At2g33680"/>
    <property type="match status" value="1"/>
</dbReference>
<dbReference type="Pfam" id="PF01535">
    <property type="entry name" value="PPR"/>
    <property type="match status" value="8"/>
</dbReference>
<dbReference type="Gene3D" id="1.25.40.10">
    <property type="entry name" value="Tetratricopeptide repeat domain"/>
    <property type="match status" value="6"/>
</dbReference>
<name>A0AAV7GQI3_DENCH</name>
<sequence length="801" mass="88658">MQPAPLCSSPHHSYAPPPLARRHSPSKPTALPSQSLPPTHSLPIPINGFIAAQNPSAAPSLKGQSFLSLLRRYTRTGRMRDARELFDQMPERTPFAWTILMSGYALHGPADEALSLFRGLFSAGLRPDSFDISIILRICASLCLPNHGKELHCFGLKSGYLEDLFVANGLVTMYASCGLLRFSRVVFWGIRKPDLVSWACMLTGLVKNEHEDEVLMLLEQMAWAGILFDAYALSIGLRASANLNCVGSGKQIHCCLVKYGLDSHCFLGNSLLEFYGRVGELGLMRMLFDRMVERDLVAWNTMISCYACSLFDVEALMLFHEMIKRGFVCDDFTLGSVLQAVTSQGALSHGKEIHGFAIRAGFEFSCHMNSALLDMYIKCSNCELGNACNAMIPIKLFIFFQSIGSEFDDFIFASILKFCASLNDLETGKAIHSCILKLGMTSDPFVISSLIDVYAKCRLIRTSLSVFARIVEPSAVSWSAIIAGLCFNGHFHKALELFRAMQFHCIKANEFTYTSVVLACLADGKIHSGREIHCSIIRHGYGYHASVIGTLINFYAGLMKPCKAVLLSSLIPEDVVSWVSLIKSFAMVADGKMILWLFHMIQKSRGKLDHLSASYVLDSCTNPVFLSAGTQAHAYVIKRGLLSETNTNNSLINMYSRCGTISDAGNAFEQIPEKNAASWTSIISANVDHGCPSKALRQFQQMIGKDKYPNCDTFLSVLKACRQMGLVDEAFRLFIYMVEVYKIKPSMEIYSCMVEVLSCAGMIREAEHFFETAVPSNSNPLAWRTGVPTSSRIAKVLVEKL</sequence>
<dbReference type="InterPro" id="IPR011990">
    <property type="entry name" value="TPR-like_helical_dom_sf"/>
</dbReference>
<feature type="repeat" description="PPR" evidence="2">
    <location>
        <begin position="62"/>
        <end position="92"/>
    </location>
</feature>
<dbReference type="NCBIfam" id="TIGR00756">
    <property type="entry name" value="PPR"/>
    <property type="match status" value="4"/>
</dbReference>
<dbReference type="PROSITE" id="PS51375">
    <property type="entry name" value="PPR"/>
    <property type="match status" value="5"/>
</dbReference>
<gene>
    <name evidence="4" type="ORF">IEQ34_006886</name>
</gene>
<dbReference type="Pfam" id="PF13041">
    <property type="entry name" value="PPR_2"/>
    <property type="match status" value="1"/>
</dbReference>
<keyword evidence="5" id="KW-1185">Reference proteome</keyword>
<feature type="repeat" description="PPR" evidence="2">
    <location>
        <begin position="93"/>
        <end position="127"/>
    </location>
</feature>
<dbReference type="GO" id="GO:0003723">
    <property type="term" value="F:RNA binding"/>
    <property type="evidence" value="ECO:0007669"/>
    <property type="project" value="InterPro"/>
</dbReference>
<evidence type="ECO:0000256" key="3">
    <source>
        <dbReference type="SAM" id="MobiDB-lite"/>
    </source>
</evidence>
<dbReference type="InterPro" id="IPR002885">
    <property type="entry name" value="PPR_rpt"/>
</dbReference>
<dbReference type="GO" id="GO:0099402">
    <property type="term" value="P:plant organ development"/>
    <property type="evidence" value="ECO:0007669"/>
    <property type="project" value="UniProtKB-ARBA"/>
</dbReference>
<dbReference type="FunFam" id="1.25.40.10:FF:000196">
    <property type="entry name" value="Pentatricopeptide repeat-containing protein At4g14850"/>
    <property type="match status" value="1"/>
</dbReference>
<dbReference type="Proteomes" id="UP000775213">
    <property type="component" value="Unassembled WGS sequence"/>
</dbReference>
<organism evidence="4 5">
    <name type="scientific">Dendrobium chrysotoxum</name>
    <name type="common">Orchid</name>
    <dbReference type="NCBI Taxonomy" id="161865"/>
    <lineage>
        <taxon>Eukaryota</taxon>
        <taxon>Viridiplantae</taxon>
        <taxon>Streptophyta</taxon>
        <taxon>Embryophyta</taxon>
        <taxon>Tracheophyta</taxon>
        <taxon>Spermatophyta</taxon>
        <taxon>Magnoliopsida</taxon>
        <taxon>Liliopsida</taxon>
        <taxon>Asparagales</taxon>
        <taxon>Orchidaceae</taxon>
        <taxon>Epidendroideae</taxon>
        <taxon>Malaxideae</taxon>
        <taxon>Dendrobiinae</taxon>
        <taxon>Dendrobium</taxon>
    </lineage>
</organism>
<dbReference type="PANTHER" id="PTHR24015:SF548">
    <property type="entry name" value="OS08G0340900 PROTEIN"/>
    <property type="match status" value="1"/>
</dbReference>
<evidence type="ECO:0000313" key="5">
    <source>
        <dbReference type="Proteomes" id="UP000775213"/>
    </source>
</evidence>
<dbReference type="GO" id="GO:0009451">
    <property type="term" value="P:RNA modification"/>
    <property type="evidence" value="ECO:0007669"/>
    <property type="project" value="InterPro"/>
</dbReference>
<feature type="region of interest" description="Disordered" evidence="3">
    <location>
        <begin position="1"/>
        <end position="37"/>
    </location>
</feature>
<proteinExistence type="predicted"/>
<dbReference type="EMBL" id="JAGFBR010000007">
    <property type="protein sequence ID" value="KAH0464100.1"/>
    <property type="molecule type" value="Genomic_DNA"/>
</dbReference>
<reference evidence="4 5" key="1">
    <citation type="journal article" date="2021" name="Hortic Res">
        <title>Chromosome-scale assembly of the Dendrobium chrysotoxum genome enhances the understanding of orchid evolution.</title>
        <authorList>
            <person name="Zhang Y."/>
            <person name="Zhang G.Q."/>
            <person name="Zhang D."/>
            <person name="Liu X.D."/>
            <person name="Xu X.Y."/>
            <person name="Sun W.H."/>
            <person name="Yu X."/>
            <person name="Zhu X."/>
            <person name="Wang Z.W."/>
            <person name="Zhao X."/>
            <person name="Zhong W.Y."/>
            <person name="Chen H."/>
            <person name="Yin W.L."/>
            <person name="Huang T."/>
            <person name="Niu S.C."/>
            <person name="Liu Z.J."/>
        </authorList>
    </citation>
    <scope>NUCLEOTIDE SEQUENCE [LARGE SCALE GENOMIC DNA]</scope>
    <source>
        <strain evidence="4">Lindl</strain>
    </source>
</reference>
<evidence type="ECO:0000256" key="1">
    <source>
        <dbReference type="ARBA" id="ARBA00022737"/>
    </source>
</evidence>
<evidence type="ECO:0000313" key="4">
    <source>
        <dbReference type="EMBL" id="KAH0464100.1"/>
    </source>
</evidence>
<evidence type="ECO:0008006" key="6">
    <source>
        <dbReference type="Google" id="ProtNLM"/>
    </source>
</evidence>
<dbReference type="AlphaFoldDB" id="A0AAV7GQI3"/>
<dbReference type="InterPro" id="IPR046960">
    <property type="entry name" value="PPR_At4g14850-like_plant"/>
</dbReference>
<feature type="repeat" description="PPR" evidence="2">
    <location>
        <begin position="474"/>
        <end position="508"/>
    </location>
</feature>
<keyword evidence="1" id="KW-0677">Repeat</keyword>
<accession>A0AAV7GQI3</accession>
<evidence type="ECO:0000256" key="2">
    <source>
        <dbReference type="PROSITE-ProRule" id="PRU00708"/>
    </source>
</evidence>